<feature type="signal peptide" evidence="7">
    <location>
        <begin position="1"/>
        <end position="17"/>
    </location>
</feature>
<keyword evidence="3 7" id="KW-0732">Signal</keyword>
<evidence type="ECO:0000256" key="2">
    <source>
        <dbReference type="ARBA" id="ARBA00022525"/>
    </source>
</evidence>
<reference evidence="9 10" key="1">
    <citation type="submission" date="2020-06" db="EMBL/GenBank/DDBJ databases">
        <authorList>
            <person name="Li R."/>
            <person name="Bekaert M."/>
        </authorList>
    </citation>
    <scope>NUCLEOTIDE SEQUENCE [LARGE SCALE GENOMIC DNA]</scope>
    <source>
        <strain evidence="10">wild</strain>
    </source>
</reference>
<name>A0A6J8CJA3_MYTCO</name>
<proteinExistence type="predicted"/>
<sequence>MVFVLLILLTTTHIVTGWHYYYHTTHYPYHRYNYGITEMTTEDASTSTETTNPSTYGTFTTEMTTGPTTEDTSSSTVTTNPSTHGTFTTEMTTGPTTEDTSTSTVTTNPTTHGTFTTEMTTGPTTEDVSVSTVTANPSTVGNTERFTEIQPISKIGCGEKGDIVFVLDSSGSVGTSNWKSMLKFVQDVINIFTIGKNYVQVGVDIYANSASTRIRLNSYQSKTQLMDAVKRISFTNGGTATNRAIHHLISSSFSPSHGSRSGVPKIGIILTDGRSNSQFSTIAAANAARKKGIELFAIGIGSSVNTVELKGVANDPDSIFYFSVHDFKALQSIKSRLASETCQNLDPIIGCKAGADIIFLVDNSGSVGSSNFNTTLTFISDIVDGLKIGIKKDKFQVGVLTFHTPVRAEFNLDEYQDKQDVKNAIMEIRYEGGGTNTGGAIRYLHTTAFARAAGHRPGYPMIGILITDGYSSNKAETRKEAMNARLKGIKMFSIGIGNAIDTTELESVASEPKSQFVFTAASFKLLKSIESLLLSKTCEACWGKTDVVFLLEDSCHIGETNFNKMLQMVENLVQEIPIGNGNIQIGVNTFKCTAKTEFMLGKYKTGRDIIKAVQRIKYTGGKVSIGKAIEYTRKNSFPENRSKAKKLMIILTNGSDKALSKTLGEAQKARNSNIKMMVIGIGDYTHQDCLQGMATVPHDKYIFSQDSFDPLRNMRDVLIQRKCSA</sequence>
<dbReference type="PANTHER" id="PTHR24020">
    <property type="entry name" value="COLLAGEN ALPHA"/>
    <property type="match status" value="1"/>
</dbReference>
<keyword evidence="2" id="KW-0964">Secreted</keyword>
<dbReference type="OrthoDB" id="10256829at2759"/>
<keyword evidence="10" id="KW-1185">Reference proteome</keyword>
<keyword evidence="5" id="KW-0325">Glycoprotein</keyword>
<dbReference type="InterPro" id="IPR002035">
    <property type="entry name" value="VWF_A"/>
</dbReference>
<dbReference type="PRINTS" id="PR00453">
    <property type="entry name" value="VWFADOMAIN"/>
</dbReference>
<dbReference type="CDD" id="cd01450">
    <property type="entry name" value="vWFA_subfamily_ECM"/>
    <property type="match status" value="1"/>
</dbReference>
<dbReference type="SMART" id="SM00327">
    <property type="entry name" value="VWA"/>
    <property type="match status" value="3"/>
</dbReference>
<evidence type="ECO:0000313" key="10">
    <source>
        <dbReference type="Proteomes" id="UP000507470"/>
    </source>
</evidence>
<feature type="domain" description="VWFA" evidence="8">
    <location>
        <begin position="546"/>
        <end position="718"/>
    </location>
</feature>
<evidence type="ECO:0000256" key="1">
    <source>
        <dbReference type="ARBA" id="ARBA00004613"/>
    </source>
</evidence>
<dbReference type="Gene3D" id="3.40.50.410">
    <property type="entry name" value="von Willebrand factor, type A domain"/>
    <property type="match status" value="3"/>
</dbReference>
<dbReference type="EMBL" id="CACVKT020005604">
    <property type="protein sequence ID" value="CAC5396105.1"/>
    <property type="molecule type" value="Genomic_DNA"/>
</dbReference>
<dbReference type="SUPFAM" id="SSF53300">
    <property type="entry name" value="vWA-like"/>
    <property type="match status" value="3"/>
</dbReference>
<evidence type="ECO:0000256" key="3">
    <source>
        <dbReference type="ARBA" id="ARBA00022729"/>
    </source>
</evidence>
<dbReference type="Proteomes" id="UP000507470">
    <property type="component" value="Unassembled WGS sequence"/>
</dbReference>
<accession>A0A6J8CJA3</accession>
<feature type="compositionally biased region" description="Low complexity" evidence="6">
    <location>
        <begin position="43"/>
        <end position="126"/>
    </location>
</feature>
<evidence type="ECO:0000259" key="8">
    <source>
        <dbReference type="PROSITE" id="PS50234"/>
    </source>
</evidence>
<dbReference type="Pfam" id="PF00092">
    <property type="entry name" value="VWA"/>
    <property type="match status" value="3"/>
</dbReference>
<gene>
    <name evidence="9" type="ORF">MCOR_30706</name>
</gene>
<evidence type="ECO:0000256" key="5">
    <source>
        <dbReference type="ARBA" id="ARBA00023180"/>
    </source>
</evidence>
<comment type="subcellular location">
    <subcellularLocation>
        <location evidence="1">Secreted</location>
    </subcellularLocation>
</comment>
<dbReference type="AlphaFoldDB" id="A0A6J8CJA3"/>
<feature type="domain" description="VWFA" evidence="8">
    <location>
        <begin position="162"/>
        <end position="337"/>
    </location>
</feature>
<keyword evidence="4" id="KW-0677">Repeat</keyword>
<dbReference type="InterPro" id="IPR050525">
    <property type="entry name" value="ECM_Assembly_Org"/>
</dbReference>
<dbReference type="GO" id="GO:0005576">
    <property type="term" value="C:extracellular region"/>
    <property type="evidence" value="ECO:0007669"/>
    <property type="project" value="UniProtKB-SubCell"/>
</dbReference>
<feature type="region of interest" description="Disordered" evidence="6">
    <location>
        <begin position="43"/>
        <end position="129"/>
    </location>
</feature>
<evidence type="ECO:0000256" key="6">
    <source>
        <dbReference type="SAM" id="MobiDB-lite"/>
    </source>
</evidence>
<organism evidence="9 10">
    <name type="scientific">Mytilus coruscus</name>
    <name type="common">Sea mussel</name>
    <dbReference type="NCBI Taxonomy" id="42192"/>
    <lineage>
        <taxon>Eukaryota</taxon>
        <taxon>Metazoa</taxon>
        <taxon>Spiralia</taxon>
        <taxon>Lophotrochozoa</taxon>
        <taxon>Mollusca</taxon>
        <taxon>Bivalvia</taxon>
        <taxon>Autobranchia</taxon>
        <taxon>Pteriomorphia</taxon>
        <taxon>Mytilida</taxon>
        <taxon>Mytiloidea</taxon>
        <taxon>Mytilidae</taxon>
        <taxon>Mytilinae</taxon>
        <taxon>Mytilus</taxon>
    </lineage>
</organism>
<evidence type="ECO:0000256" key="4">
    <source>
        <dbReference type="ARBA" id="ARBA00022737"/>
    </source>
</evidence>
<dbReference type="FunFam" id="3.40.50.410:FF:000004">
    <property type="entry name" value="collagen alpha-6(VI) chain"/>
    <property type="match status" value="2"/>
</dbReference>
<dbReference type="InterPro" id="IPR036465">
    <property type="entry name" value="vWFA_dom_sf"/>
</dbReference>
<dbReference type="CDD" id="cd01472">
    <property type="entry name" value="vWA_collagen"/>
    <property type="match status" value="1"/>
</dbReference>
<evidence type="ECO:0000256" key="7">
    <source>
        <dbReference type="SAM" id="SignalP"/>
    </source>
</evidence>
<evidence type="ECO:0000313" key="9">
    <source>
        <dbReference type="EMBL" id="CAC5396105.1"/>
    </source>
</evidence>
<dbReference type="PANTHER" id="PTHR24020:SF20">
    <property type="entry name" value="PH DOMAIN-CONTAINING PROTEIN"/>
    <property type="match status" value="1"/>
</dbReference>
<feature type="domain" description="VWFA" evidence="8">
    <location>
        <begin position="356"/>
        <end position="533"/>
    </location>
</feature>
<dbReference type="PROSITE" id="PS50234">
    <property type="entry name" value="VWFA"/>
    <property type="match status" value="3"/>
</dbReference>
<feature type="chain" id="PRO_5026691087" evidence="7">
    <location>
        <begin position="18"/>
        <end position="725"/>
    </location>
</feature>
<protein>
    <submittedName>
        <fullName evidence="9">COL6A</fullName>
    </submittedName>
</protein>